<comment type="caution">
    <text evidence="9">The sequence shown here is derived from an EMBL/GenBank/DDBJ whole genome shotgun (WGS) entry which is preliminary data.</text>
</comment>
<evidence type="ECO:0000256" key="7">
    <source>
        <dbReference type="HAMAP-Rule" id="MF_01405"/>
    </source>
</evidence>
<comment type="cofactor">
    <cofactor evidence="7">
        <name>Mg(2+)</name>
        <dbReference type="ChEBI" id="CHEBI:18420"/>
    </cofactor>
    <text evidence="7">Binds 1 Mg(2+) ion per subunit.</text>
</comment>
<evidence type="ECO:0000256" key="1">
    <source>
        <dbReference type="ARBA" id="ARBA00008023"/>
    </source>
</evidence>
<dbReference type="SUPFAM" id="SSF52972">
    <property type="entry name" value="ITPase-like"/>
    <property type="match status" value="1"/>
</dbReference>
<dbReference type="Pfam" id="PF01725">
    <property type="entry name" value="Ham1p_like"/>
    <property type="match status" value="1"/>
</dbReference>
<keyword evidence="3 7" id="KW-0547">Nucleotide-binding</keyword>
<feature type="binding site" evidence="7">
    <location>
        <begin position="138"/>
        <end position="141"/>
    </location>
    <ligand>
        <name>substrate</name>
    </ligand>
</feature>
<feature type="binding site" evidence="7">
    <location>
        <position position="159"/>
    </location>
    <ligand>
        <name>substrate</name>
    </ligand>
</feature>
<feature type="binding site" evidence="7">
    <location>
        <begin position="164"/>
        <end position="165"/>
    </location>
    <ligand>
        <name>substrate</name>
    </ligand>
</feature>
<feature type="binding site" evidence="7">
    <location>
        <position position="64"/>
    </location>
    <ligand>
        <name>Mg(2+)</name>
        <dbReference type="ChEBI" id="CHEBI:18420"/>
    </ligand>
</feature>
<keyword evidence="10" id="KW-1185">Reference proteome</keyword>
<dbReference type="CDD" id="cd00515">
    <property type="entry name" value="HAM1"/>
    <property type="match status" value="1"/>
</dbReference>
<dbReference type="Gene3D" id="3.90.950.10">
    <property type="match status" value="1"/>
</dbReference>
<sequence>MKLAVVTGNPNKAREVAACFAGVLEVEHVALDCPELRDDDVGEIARGKAEFAYRTLSRPLIVDDTGLFVDALRGFPGSYAAYVQKTIGNAGILKLMEGVTDRSARFETAIAFADERGIRVFRGILPGTIVTPRGEEGFGYDPIFAYEGRTLAEMPLSEKSRVSHRARALEAFRAWVEQDSGHGLPGDRTVNRTKNE</sequence>
<keyword evidence="6 7" id="KW-0546">Nucleotide metabolism</keyword>
<dbReference type="EC" id="3.6.1.66" evidence="7"/>
<evidence type="ECO:0000313" key="10">
    <source>
        <dbReference type="Proteomes" id="UP001281203"/>
    </source>
</evidence>
<feature type="binding site" evidence="7">
    <location>
        <position position="35"/>
    </location>
    <ligand>
        <name>Mg(2+)</name>
        <dbReference type="ChEBI" id="CHEBI:18420"/>
    </ligand>
</feature>
<comment type="catalytic activity">
    <reaction evidence="7">
        <text>dITP + H2O = dIMP + diphosphate + H(+)</text>
        <dbReference type="Rhea" id="RHEA:28342"/>
        <dbReference type="ChEBI" id="CHEBI:15377"/>
        <dbReference type="ChEBI" id="CHEBI:15378"/>
        <dbReference type="ChEBI" id="CHEBI:33019"/>
        <dbReference type="ChEBI" id="CHEBI:61194"/>
        <dbReference type="ChEBI" id="CHEBI:61382"/>
        <dbReference type="EC" id="3.6.1.66"/>
    </reaction>
</comment>
<name>A0ABU3WYE7_9EURY</name>
<organism evidence="9 10">
    <name type="scientific">Methanoculleus caldifontis</name>
    <dbReference type="NCBI Taxonomy" id="2651577"/>
    <lineage>
        <taxon>Archaea</taxon>
        <taxon>Methanobacteriati</taxon>
        <taxon>Methanobacteriota</taxon>
        <taxon>Stenosarchaea group</taxon>
        <taxon>Methanomicrobia</taxon>
        <taxon>Methanomicrobiales</taxon>
        <taxon>Methanomicrobiaceae</taxon>
        <taxon>Methanoculleus</taxon>
    </lineage>
</organism>
<evidence type="ECO:0000256" key="5">
    <source>
        <dbReference type="ARBA" id="ARBA00022842"/>
    </source>
</evidence>
<keyword evidence="4 7" id="KW-0378">Hydrolase</keyword>
<keyword evidence="2 7" id="KW-0479">Metal-binding</keyword>
<dbReference type="InterPro" id="IPR020922">
    <property type="entry name" value="dITP/XTP_pyrophosphatase"/>
</dbReference>
<accession>A0ABU3WYE7</accession>
<reference evidence="9 10" key="1">
    <citation type="submission" date="2019-10" db="EMBL/GenBank/DDBJ databases">
        <title>Isolation and characterization of Methanoculleus sp. Wushi-C6 from a hot spring well.</title>
        <authorList>
            <person name="Chen S.-C."/>
            <person name="Lan Z.-H."/>
            <person name="You Y.-T."/>
            <person name="Lai M.-C."/>
        </authorList>
    </citation>
    <scope>NUCLEOTIDE SEQUENCE [LARGE SCALE GENOMIC DNA]</scope>
    <source>
        <strain evidence="9 10">Wushi-C6</strain>
    </source>
</reference>
<comment type="catalytic activity">
    <reaction evidence="7">
        <text>XTP + H2O = XMP + diphosphate + H(+)</text>
        <dbReference type="Rhea" id="RHEA:28610"/>
        <dbReference type="ChEBI" id="CHEBI:15377"/>
        <dbReference type="ChEBI" id="CHEBI:15378"/>
        <dbReference type="ChEBI" id="CHEBI:33019"/>
        <dbReference type="ChEBI" id="CHEBI:57464"/>
        <dbReference type="ChEBI" id="CHEBI:61314"/>
        <dbReference type="EC" id="3.6.1.66"/>
    </reaction>
</comment>
<dbReference type="NCBIfam" id="TIGR00042">
    <property type="entry name" value="RdgB/HAM1 family non-canonical purine NTP pyrophosphatase"/>
    <property type="match status" value="1"/>
</dbReference>
<dbReference type="Proteomes" id="UP001281203">
    <property type="component" value="Unassembled WGS sequence"/>
</dbReference>
<gene>
    <name evidence="9" type="primary">rdgB</name>
    <name evidence="9" type="ORF">F8E02_02105</name>
</gene>
<evidence type="ECO:0000256" key="3">
    <source>
        <dbReference type="ARBA" id="ARBA00022741"/>
    </source>
</evidence>
<feature type="binding site" evidence="7">
    <location>
        <begin position="7"/>
        <end position="12"/>
    </location>
    <ligand>
        <name>substrate</name>
    </ligand>
</feature>
<comment type="subunit">
    <text evidence="7">Homodimer.</text>
</comment>
<evidence type="ECO:0000256" key="8">
    <source>
        <dbReference type="RuleBase" id="RU003781"/>
    </source>
</evidence>
<evidence type="ECO:0000256" key="4">
    <source>
        <dbReference type="ARBA" id="ARBA00022801"/>
    </source>
</evidence>
<protein>
    <recommendedName>
        <fullName evidence="7">dITP/XTP pyrophosphatase</fullName>
        <ecNumber evidence="7">3.6.1.66</ecNumber>
    </recommendedName>
    <alternativeName>
        <fullName evidence="7">Non-canonical purine NTP pyrophosphatase</fullName>
    </alternativeName>
    <alternativeName>
        <fullName evidence="7">Non-standard purine NTP pyrophosphatase</fullName>
    </alternativeName>
    <alternativeName>
        <fullName evidence="7">Nucleoside-triphosphate diphosphatase</fullName>
    </alternativeName>
    <alternativeName>
        <fullName evidence="7">Nucleoside-triphosphate pyrophosphatase</fullName>
        <shortName evidence="7">NTPase</shortName>
    </alternativeName>
</protein>
<keyword evidence="5 7" id="KW-0460">Magnesium</keyword>
<dbReference type="RefSeq" id="WP_317063792.1">
    <property type="nucleotide sequence ID" value="NZ_WBKO01000001.1"/>
</dbReference>
<dbReference type="PANTHER" id="PTHR11067">
    <property type="entry name" value="INOSINE TRIPHOSPHATE PYROPHOSPHATASE/HAM1 PROTEIN"/>
    <property type="match status" value="1"/>
</dbReference>
<dbReference type="InterPro" id="IPR002637">
    <property type="entry name" value="RdgB/HAM1"/>
</dbReference>
<dbReference type="HAMAP" id="MF_01405">
    <property type="entry name" value="Non_canon_purine_NTPase"/>
    <property type="match status" value="1"/>
</dbReference>
<proteinExistence type="inferred from homology"/>
<evidence type="ECO:0000256" key="2">
    <source>
        <dbReference type="ARBA" id="ARBA00022723"/>
    </source>
</evidence>
<dbReference type="EMBL" id="WBKO01000001">
    <property type="protein sequence ID" value="MDV2480819.1"/>
    <property type="molecule type" value="Genomic_DNA"/>
</dbReference>
<dbReference type="InterPro" id="IPR029001">
    <property type="entry name" value="ITPase-like_fam"/>
</dbReference>
<evidence type="ECO:0000313" key="9">
    <source>
        <dbReference type="EMBL" id="MDV2480819.1"/>
    </source>
</evidence>
<dbReference type="PANTHER" id="PTHR11067:SF9">
    <property type="entry name" value="INOSINE TRIPHOSPHATE PYROPHOSPHATASE"/>
    <property type="match status" value="1"/>
</dbReference>
<feature type="active site" description="Proton acceptor" evidence="7">
    <location>
        <position position="64"/>
    </location>
</feature>
<evidence type="ECO:0000256" key="6">
    <source>
        <dbReference type="ARBA" id="ARBA00023080"/>
    </source>
</evidence>
<feature type="binding site" evidence="7">
    <location>
        <position position="65"/>
    </location>
    <ligand>
        <name>substrate</name>
    </ligand>
</feature>
<comment type="similarity">
    <text evidence="1 7 8">Belongs to the HAM1 NTPase family.</text>
</comment>
<comment type="catalytic activity">
    <reaction evidence="7">
        <text>ITP + H2O = IMP + diphosphate + H(+)</text>
        <dbReference type="Rhea" id="RHEA:29399"/>
        <dbReference type="ChEBI" id="CHEBI:15377"/>
        <dbReference type="ChEBI" id="CHEBI:15378"/>
        <dbReference type="ChEBI" id="CHEBI:33019"/>
        <dbReference type="ChEBI" id="CHEBI:58053"/>
        <dbReference type="ChEBI" id="CHEBI:61402"/>
        <dbReference type="EC" id="3.6.1.66"/>
    </reaction>
</comment>
<comment type="function">
    <text evidence="7">Pyrophosphatase that catalyzes the hydrolysis of nucleoside triphosphates to their monophosphate derivatives, with a high preference for the non-canonical purine nucleotides XTP (xanthosine triphosphate), dITP (deoxyinosine triphosphate) and ITP. Seems to function as a house-cleaning enzyme that removes non-canonical purine nucleotides from the nucleotide pool, thus preventing their incorporation into DNA/RNA and avoiding chromosomal lesions.</text>
</comment>